<evidence type="ECO:0000313" key="2">
    <source>
        <dbReference type="Proteomes" id="UP000587760"/>
    </source>
</evidence>
<name>A0A841RFJ4_9SPIO</name>
<sequence length="112" mass="13169">MENVNLLDQKEKVFFAGCLKSLLLSDGKIEDSEVSDLHELTEKLYFDSFDSYLETFEERVKTIETFWEMAEKITDNEVQDLIITSLHEIMLKDHIPDTQNGKLIEKLEHMWA</sequence>
<protein>
    <recommendedName>
        <fullName evidence="3">Co-chaperone DjlA N-terminal domain-containing protein</fullName>
    </recommendedName>
</protein>
<comment type="caution">
    <text evidence="1">The sequence shown here is derived from an EMBL/GenBank/DDBJ whole genome shotgun (WGS) entry which is preliminary data.</text>
</comment>
<dbReference type="Proteomes" id="UP000587760">
    <property type="component" value="Unassembled WGS sequence"/>
</dbReference>
<dbReference type="RefSeq" id="WP_184748603.1">
    <property type="nucleotide sequence ID" value="NZ_JACHGJ010000011.1"/>
</dbReference>
<gene>
    <name evidence="1" type="ORF">HNR50_004059</name>
</gene>
<dbReference type="EMBL" id="JACHGJ010000011">
    <property type="protein sequence ID" value="MBB6482366.1"/>
    <property type="molecule type" value="Genomic_DNA"/>
</dbReference>
<dbReference type="Gene3D" id="1.10.3680.10">
    <property type="entry name" value="TerB-like"/>
    <property type="match status" value="1"/>
</dbReference>
<proteinExistence type="predicted"/>
<dbReference type="AlphaFoldDB" id="A0A841RFJ4"/>
<accession>A0A841RFJ4</accession>
<evidence type="ECO:0000313" key="1">
    <source>
        <dbReference type="EMBL" id="MBB6482366.1"/>
    </source>
</evidence>
<dbReference type="InterPro" id="IPR029024">
    <property type="entry name" value="TerB-like"/>
</dbReference>
<reference evidence="1 2" key="1">
    <citation type="submission" date="2020-08" db="EMBL/GenBank/DDBJ databases">
        <title>Genomic Encyclopedia of Type Strains, Phase IV (KMG-IV): sequencing the most valuable type-strain genomes for metagenomic binning, comparative biology and taxonomic classification.</title>
        <authorList>
            <person name="Goeker M."/>
        </authorList>
    </citation>
    <scope>NUCLEOTIDE SEQUENCE [LARGE SCALE GENOMIC DNA]</scope>
    <source>
        <strain evidence="1 2">DSM 2461</strain>
    </source>
</reference>
<organism evidence="1 2">
    <name type="scientific">Spirochaeta isovalerica</name>
    <dbReference type="NCBI Taxonomy" id="150"/>
    <lineage>
        <taxon>Bacteria</taxon>
        <taxon>Pseudomonadati</taxon>
        <taxon>Spirochaetota</taxon>
        <taxon>Spirochaetia</taxon>
        <taxon>Spirochaetales</taxon>
        <taxon>Spirochaetaceae</taxon>
        <taxon>Spirochaeta</taxon>
    </lineage>
</organism>
<keyword evidence="2" id="KW-1185">Reference proteome</keyword>
<evidence type="ECO:0008006" key="3">
    <source>
        <dbReference type="Google" id="ProtNLM"/>
    </source>
</evidence>